<accession>A0ABY6FNP7</accession>
<organism evidence="4 5">
    <name type="scientific">Arthrobacter koreensis</name>
    <dbReference type="NCBI Taxonomy" id="199136"/>
    <lineage>
        <taxon>Bacteria</taxon>
        <taxon>Bacillati</taxon>
        <taxon>Actinomycetota</taxon>
        <taxon>Actinomycetes</taxon>
        <taxon>Micrococcales</taxon>
        <taxon>Micrococcaceae</taxon>
        <taxon>Arthrobacter</taxon>
    </lineage>
</organism>
<dbReference type="Gene3D" id="2.60.40.790">
    <property type="match status" value="1"/>
</dbReference>
<dbReference type="InterPro" id="IPR008978">
    <property type="entry name" value="HSP20-like_chaperone"/>
</dbReference>
<evidence type="ECO:0000313" key="5">
    <source>
        <dbReference type="Proteomes" id="UP001063368"/>
    </source>
</evidence>
<dbReference type="PROSITE" id="PS01031">
    <property type="entry name" value="SHSP"/>
    <property type="match status" value="1"/>
</dbReference>
<evidence type="ECO:0000313" key="4">
    <source>
        <dbReference type="EMBL" id="UYB34753.1"/>
    </source>
</evidence>
<dbReference type="EMBL" id="CP106856">
    <property type="protein sequence ID" value="UYB34753.1"/>
    <property type="molecule type" value="Genomic_DNA"/>
</dbReference>
<dbReference type="InterPro" id="IPR002068">
    <property type="entry name" value="A-crystallin/Hsp20_dom"/>
</dbReference>
<dbReference type="RefSeq" id="WP_263126886.1">
    <property type="nucleotide sequence ID" value="NZ_CP106856.1"/>
</dbReference>
<evidence type="ECO:0000256" key="1">
    <source>
        <dbReference type="PROSITE-ProRule" id="PRU00285"/>
    </source>
</evidence>
<protein>
    <submittedName>
        <fullName evidence="4">Hsp20/alpha crystallin family protein</fullName>
    </submittedName>
</protein>
<reference evidence="4" key="1">
    <citation type="submission" date="2022-09" db="EMBL/GenBank/DDBJ databases">
        <authorList>
            <person name="Li D."/>
            <person name="Cheng J."/>
            <person name="Li Y."/>
        </authorList>
    </citation>
    <scope>NUCLEOTIDE SEQUENCE</scope>
    <source>
        <strain evidence="4">DL</strain>
    </source>
</reference>
<gene>
    <name evidence="4" type="ORF">N9A08_08755</name>
</gene>
<dbReference type="CDD" id="cd06464">
    <property type="entry name" value="ACD_sHsps-like"/>
    <property type="match status" value="1"/>
</dbReference>
<dbReference type="Pfam" id="PF00011">
    <property type="entry name" value="HSP20"/>
    <property type="match status" value="1"/>
</dbReference>
<evidence type="ECO:0000259" key="3">
    <source>
        <dbReference type="PROSITE" id="PS01031"/>
    </source>
</evidence>
<evidence type="ECO:0000256" key="2">
    <source>
        <dbReference type="RuleBase" id="RU003616"/>
    </source>
</evidence>
<feature type="domain" description="SHSP" evidence="3">
    <location>
        <begin position="29"/>
        <end position="141"/>
    </location>
</feature>
<comment type="similarity">
    <text evidence="1 2">Belongs to the small heat shock protein (HSP20) family.</text>
</comment>
<keyword evidence="5" id="KW-1185">Reference proteome</keyword>
<dbReference type="SUPFAM" id="SSF49764">
    <property type="entry name" value="HSP20-like chaperones"/>
    <property type="match status" value="1"/>
</dbReference>
<proteinExistence type="inferred from homology"/>
<name>A0ABY6FNP7_9MICC</name>
<dbReference type="Proteomes" id="UP001063368">
    <property type="component" value="Chromosome"/>
</dbReference>
<sequence length="148" mass="15877">MCFCQEMIIMPMGVPPQDHERHRAALEARSQARGGTAADLYRNGGFLVLNADLPGIDPGSLSVELDGDFLLIRAHRSLRGMDSGTLWSVREREDGIIFRRIAVGGSVDPSGVSPHYANGVLSLHLPLRPGSGRRTVPVEHSPGTGKAA</sequence>